<feature type="compositionally biased region" description="Basic and acidic residues" evidence="2">
    <location>
        <begin position="137"/>
        <end position="147"/>
    </location>
</feature>
<feature type="compositionally biased region" description="Basic and acidic residues" evidence="2">
    <location>
        <begin position="247"/>
        <end position="257"/>
    </location>
</feature>
<feature type="compositionally biased region" description="Polar residues" evidence="2">
    <location>
        <begin position="268"/>
        <end position="279"/>
    </location>
</feature>
<feature type="region of interest" description="Disordered" evidence="2">
    <location>
        <begin position="131"/>
        <end position="304"/>
    </location>
</feature>
<sequence length="508" mass="56790">MGYLELARASQKEAALWVARFDLLREHLGDEEFNSLLFAEKKRQWVDFDARNRAREQRERGLARLAEMKRQAEERAKDTGKERRARLQTNVESRYQTGRLQDYQIQLQMRKDNEEIVIPNVEGKMANEAASIGAAKETSKGTKKWEGPSDAEPYEGFHKRQQHLETRKRQIRLLFEEKHGQPMEEPPAKKLKSSHPMPPREPPNTDTARTPSPEAAAESQKPTAPFTPAPKRKASGPASAKAAKKPRGPDQPKKEATAPEPASLLSPPHTSGSEPSVSPEQKQREPETQQQQATSASSASPTEPIKATALVNAPITASSLKKIPPKPTGAIKAVTGARKTTKAPRVTNTTTIPRATPPPLPTTLPPHHYLATPFSDRQYGSLSYLIRMSPADYSLLKAPLGDFKRPLLESSLKEATPMTGAESYRDLNIGYCFPLRGPKGEMPRVRLREIEDEDEEGYYWVEVRGLGVIEKEKVFVPERWDDPWALAFLKEEGCFEDSDSDSDSDSDC</sequence>
<name>A0AAE0JGM4_9PEZI</name>
<reference evidence="3" key="2">
    <citation type="submission" date="2023-06" db="EMBL/GenBank/DDBJ databases">
        <authorList>
            <consortium name="Lawrence Berkeley National Laboratory"/>
            <person name="Haridas S."/>
            <person name="Hensen N."/>
            <person name="Bonometti L."/>
            <person name="Westerberg I."/>
            <person name="Brannstrom I.O."/>
            <person name="Guillou S."/>
            <person name="Cros-Aarteil S."/>
            <person name="Calhoun S."/>
            <person name="Kuo A."/>
            <person name="Mondo S."/>
            <person name="Pangilinan J."/>
            <person name="Riley R."/>
            <person name="Labutti K."/>
            <person name="Andreopoulos B."/>
            <person name="Lipzen A."/>
            <person name="Chen C."/>
            <person name="Yanf M."/>
            <person name="Daum C."/>
            <person name="Ng V."/>
            <person name="Clum A."/>
            <person name="Steindorff A."/>
            <person name="Ohm R."/>
            <person name="Martin F."/>
            <person name="Silar P."/>
            <person name="Natvig D."/>
            <person name="Lalanne C."/>
            <person name="Gautier V."/>
            <person name="Ament-Velasquez S.L."/>
            <person name="Kruys A."/>
            <person name="Hutchinson M.I."/>
            <person name="Powell A.J."/>
            <person name="Barry K."/>
            <person name="Miller A.N."/>
            <person name="Grigoriev I.V."/>
            <person name="Debuchy R."/>
            <person name="Gladieux P."/>
            <person name="Thoren M.H."/>
            <person name="Johannesson H."/>
        </authorList>
    </citation>
    <scope>NUCLEOTIDE SEQUENCE</scope>
    <source>
        <strain evidence="3">CBS 560.94</strain>
    </source>
</reference>
<accession>A0AAE0JGM4</accession>
<evidence type="ECO:0000256" key="1">
    <source>
        <dbReference type="SAM" id="Coils"/>
    </source>
</evidence>
<organism evidence="3 4">
    <name type="scientific">Neurospora tetraspora</name>
    <dbReference type="NCBI Taxonomy" id="94610"/>
    <lineage>
        <taxon>Eukaryota</taxon>
        <taxon>Fungi</taxon>
        <taxon>Dikarya</taxon>
        <taxon>Ascomycota</taxon>
        <taxon>Pezizomycotina</taxon>
        <taxon>Sordariomycetes</taxon>
        <taxon>Sordariomycetidae</taxon>
        <taxon>Sordariales</taxon>
        <taxon>Sordariaceae</taxon>
        <taxon>Neurospora</taxon>
    </lineage>
</organism>
<feature type="compositionally biased region" description="Pro residues" evidence="2">
    <location>
        <begin position="355"/>
        <end position="364"/>
    </location>
</feature>
<dbReference type="RefSeq" id="XP_062682589.1">
    <property type="nucleotide sequence ID" value="XM_062830976.1"/>
</dbReference>
<feature type="compositionally biased region" description="Low complexity" evidence="2">
    <location>
        <begin position="288"/>
        <end position="304"/>
    </location>
</feature>
<feature type="compositionally biased region" description="Basic and acidic residues" evidence="2">
    <location>
        <begin position="155"/>
        <end position="188"/>
    </location>
</feature>
<reference evidence="3" key="1">
    <citation type="journal article" date="2023" name="Mol. Phylogenet. Evol.">
        <title>Genome-scale phylogeny and comparative genomics of the fungal order Sordariales.</title>
        <authorList>
            <person name="Hensen N."/>
            <person name="Bonometti L."/>
            <person name="Westerberg I."/>
            <person name="Brannstrom I.O."/>
            <person name="Guillou S."/>
            <person name="Cros-Aarteil S."/>
            <person name="Calhoun S."/>
            <person name="Haridas S."/>
            <person name="Kuo A."/>
            <person name="Mondo S."/>
            <person name="Pangilinan J."/>
            <person name="Riley R."/>
            <person name="LaButti K."/>
            <person name="Andreopoulos B."/>
            <person name="Lipzen A."/>
            <person name="Chen C."/>
            <person name="Yan M."/>
            <person name="Daum C."/>
            <person name="Ng V."/>
            <person name="Clum A."/>
            <person name="Steindorff A."/>
            <person name="Ohm R.A."/>
            <person name="Martin F."/>
            <person name="Silar P."/>
            <person name="Natvig D.O."/>
            <person name="Lalanne C."/>
            <person name="Gautier V."/>
            <person name="Ament-Velasquez S.L."/>
            <person name="Kruys A."/>
            <person name="Hutchinson M.I."/>
            <person name="Powell A.J."/>
            <person name="Barry K."/>
            <person name="Miller A.N."/>
            <person name="Grigoriev I.V."/>
            <person name="Debuchy R."/>
            <person name="Gladieux P."/>
            <person name="Hiltunen Thoren M."/>
            <person name="Johannesson H."/>
        </authorList>
    </citation>
    <scope>NUCLEOTIDE SEQUENCE</scope>
    <source>
        <strain evidence="3">CBS 560.94</strain>
    </source>
</reference>
<dbReference type="GeneID" id="87868130"/>
<feature type="region of interest" description="Disordered" evidence="2">
    <location>
        <begin position="334"/>
        <end position="369"/>
    </location>
</feature>
<gene>
    <name evidence="3" type="ORF">B0H65DRAFT_587474</name>
</gene>
<dbReference type="Proteomes" id="UP001278500">
    <property type="component" value="Unassembled WGS sequence"/>
</dbReference>
<keyword evidence="4" id="KW-1185">Reference proteome</keyword>
<evidence type="ECO:0000313" key="4">
    <source>
        <dbReference type="Proteomes" id="UP001278500"/>
    </source>
</evidence>
<protein>
    <submittedName>
        <fullName evidence="3">Uncharacterized protein</fullName>
    </submittedName>
</protein>
<proteinExistence type="predicted"/>
<keyword evidence="1" id="KW-0175">Coiled coil</keyword>
<comment type="caution">
    <text evidence="3">The sequence shown here is derived from an EMBL/GenBank/DDBJ whole genome shotgun (WGS) entry which is preliminary data.</text>
</comment>
<evidence type="ECO:0000256" key="2">
    <source>
        <dbReference type="SAM" id="MobiDB-lite"/>
    </source>
</evidence>
<dbReference type="EMBL" id="JAUEPP010000003">
    <property type="protein sequence ID" value="KAK3347507.1"/>
    <property type="molecule type" value="Genomic_DNA"/>
</dbReference>
<dbReference type="AlphaFoldDB" id="A0AAE0JGM4"/>
<evidence type="ECO:0000313" key="3">
    <source>
        <dbReference type="EMBL" id="KAK3347507.1"/>
    </source>
</evidence>
<feature type="coiled-coil region" evidence="1">
    <location>
        <begin position="51"/>
        <end position="82"/>
    </location>
</feature>